<sequence>MARWVWRRNGKKQLPARVRHQVNSQRQMTELLEKIILEAHFQGAGSLRPEMKERQLKAPHREPWPCAEELSKQAQDTQRAAIEILLEQSHAYGESVQEAVQEAAHAAPPTSEAAPDPTARSKLHTPTDHNSEDRDNSKGSVIRRPEHEKEERSPSRSMSKRVPSKKPGLPRTPTVSKKAAGWSHIRLAATALTPFGGLGAALKKTSNSKHHEKEDPEEDASKNEEEQEEGKQEEAEAAPAQMPAKATMFDTCFALAKQFLGLFGV</sequence>
<gene>
    <name evidence="2" type="ORF">SNAT2548_LOCUS19822</name>
</gene>
<organism evidence="2 3">
    <name type="scientific">Symbiodinium natans</name>
    <dbReference type="NCBI Taxonomy" id="878477"/>
    <lineage>
        <taxon>Eukaryota</taxon>
        <taxon>Sar</taxon>
        <taxon>Alveolata</taxon>
        <taxon>Dinophyceae</taxon>
        <taxon>Suessiales</taxon>
        <taxon>Symbiodiniaceae</taxon>
        <taxon>Symbiodinium</taxon>
    </lineage>
</organism>
<name>A0A812PPL1_9DINO</name>
<feature type="compositionally biased region" description="Low complexity" evidence="1">
    <location>
        <begin position="96"/>
        <end position="115"/>
    </location>
</feature>
<dbReference type="OrthoDB" id="10645883at2759"/>
<dbReference type="EMBL" id="CAJNDS010002190">
    <property type="protein sequence ID" value="CAE7365528.1"/>
    <property type="molecule type" value="Genomic_DNA"/>
</dbReference>
<evidence type="ECO:0000313" key="2">
    <source>
        <dbReference type="EMBL" id="CAE7365528.1"/>
    </source>
</evidence>
<keyword evidence="3" id="KW-1185">Reference proteome</keyword>
<feature type="compositionally biased region" description="Basic and acidic residues" evidence="1">
    <location>
        <begin position="209"/>
        <end position="234"/>
    </location>
</feature>
<feature type="region of interest" description="Disordered" evidence="1">
    <location>
        <begin position="202"/>
        <end position="242"/>
    </location>
</feature>
<protein>
    <submittedName>
        <fullName evidence="2">Uncharacterized protein</fullName>
    </submittedName>
</protein>
<evidence type="ECO:0000256" key="1">
    <source>
        <dbReference type="SAM" id="MobiDB-lite"/>
    </source>
</evidence>
<dbReference type="AlphaFoldDB" id="A0A812PPL1"/>
<proteinExistence type="predicted"/>
<dbReference type="Proteomes" id="UP000604046">
    <property type="component" value="Unassembled WGS sequence"/>
</dbReference>
<reference evidence="2" key="1">
    <citation type="submission" date="2021-02" db="EMBL/GenBank/DDBJ databases">
        <authorList>
            <person name="Dougan E. K."/>
            <person name="Rhodes N."/>
            <person name="Thang M."/>
            <person name="Chan C."/>
        </authorList>
    </citation>
    <scope>NUCLEOTIDE SEQUENCE</scope>
</reference>
<accession>A0A812PPL1</accession>
<evidence type="ECO:0000313" key="3">
    <source>
        <dbReference type="Proteomes" id="UP000604046"/>
    </source>
</evidence>
<comment type="caution">
    <text evidence="2">The sequence shown here is derived from an EMBL/GenBank/DDBJ whole genome shotgun (WGS) entry which is preliminary data.</text>
</comment>
<feature type="region of interest" description="Disordered" evidence="1">
    <location>
        <begin position="96"/>
        <end position="180"/>
    </location>
</feature>
<feature type="compositionally biased region" description="Basic and acidic residues" evidence="1">
    <location>
        <begin position="125"/>
        <end position="154"/>
    </location>
</feature>